<comment type="similarity">
    <text evidence="2">Belongs to the lycopene cyclase family.</text>
</comment>
<dbReference type="EC" id="5.5.1.19" evidence="3"/>
<name>A0ABY8TZI3_TETOB</name>
<evidence type="ECO:0000256" key="1">
    <source>
        <dbReference type="ARBA" id="ARBA00005089"/>
    </source>
</evidence>
<evidence type="ECO:0000313" key="7">
    <source>
        <dbReference type="EMBL" id="WIA14534.1"/>
    </source>
</evidence>
<evidence type="ECO:0000256" key="5">
    <source>
        <dbReference type="ARBA" id="ARBA00023027"/>
    </source>
</evidence>
<comment type="pathway">
    <text evidence="6">Carotenoid biosynthesis; beta-zeacarotene biosynthesis.</text>
</comment>
<keyword evidence="8" id="KW-1185">Reference proteome</keyword>
<proteinExistence type="inferred from homology"/>
<dbReference type="SUPFAM" id="SSF51905">
    <property type="entry name" value="FAD/NAD(P)-binding domain"/>
    <property type="match status" value="1"/>
</dbReference>
<dbReference type="InterPro" id="IPR010108">
    <property type="entry name" value="Lycopene_cyclase_b/e"/>
</dbReference>
<evidence type="ECO:0000313" key="8">
    <source>
        <dbReference type="Proteomes" id="UP001244341"/>
    </source>
</evidence>
<dbReference type="EMBL" id="CP126212">
    <property type="protein sequence ID" value="WIA14534.1"/>
    <property type="molecule type" value="Genomic_DNA"/>
</dbReference>
<evidence type="ECO:0000256" key="2">
    <source>
        <dbReference type="ARBA" id="ARBA00006599"/>
    </source>
</evidence>
<evidence type="ECO:0000256" key="6">
    <source>
        <dbReference type="ARBA" id="ARBA00037906"/>
    </source>
</evidence>
<organism evidence="7 8">
    <name type="scientific">Tetradesmus obliquus</name>
    <name type="common">Green alga</name>
    <name type="synonym">Acutodesmus obliquus</name>
    <dbReference type="NCBI Taxonomy" id="3088"/>
    <lineage>
        <taxon>Eukaryota</taxon>
        <taxon>Viridiplantae</taxon>
        <taxon>Chlorophyta</taxon>
        <taxon>core chlorophytes</taxon>
        <taxon>Chlorophyceae</taxon>
        <taxon>CS clade</taxon>
        <taxon>Sphaeropleales</taxon>
        <taxon>Scenedesmaceae</taxon>
        <taxon>Tetradesmus</taxon>
    </lineage>
</organism>
<dbReference type="Proteomes" id="UP001244341">
    <property type="component" value="Chromosome 5b"/>
</dbReference>
<protein>
    <recommendedName>
        <fullName evidence="3">lycopene beta-cyclase</fullName>
        <ecNumber evidence="3">5.5.1.19</ecNumber>
    </recommendedName>
</protein>
<dbReference type="PANTHER" id="PTHR39757">
    <property type="match status" value="1"/>
</dbReference>
<reference evidence="7 8" key="1">
    <citation type="submission" date="2023-05" db="EMBL/GenBank/DDBJ databases">
        <title>A 100% complete, gapless, phased diploid assembly of the Scenedesmus obliquus UTEX 3031 genome.</title>
        <authorList>
            <person name="Biondi T.C."/>
            <person name="Hanschen E.R."/>
            <person name="Kwon T."/>
            <person name="Eng W."/>
            <person name="Kruse C.P.S."/>
            <person name="Koehler S.I."/>
            <person name="Kunde Y."/>
            <person name="Gleasner C.D."/>
            <person name="You Mak K.T."/>
            <person name="Polle J."/>
            <person name="Hovde B.T."/>
            <person name="Starkenburg S.R."/>
        </authorList>
    </citation>
    <scope>NUCLEOTIDE SEQUENCE [LARGE SCALE GENOMIC DNA]</scope>
    <source>
        <strain evidence="7 8">DOE0152z</strain>
    </source>
</reference>
<dbReference type="NCBIfam" id="TIGR01790">
    <property type="entry name" value="carotene-cycl"/>
    <property type="match status" value="1"/>
</dbReference>
<keyword evidence="5" id="KW-0520">NAD</keyword>
<keyword evidence="4" id="KW-0125">Carotenoid biosynthesis</keyword>
<dbReference type="PANTHER" id="PTHR39757:SF5">
    <property type="entry name" value="OS02G0190600 PROTEIN"/>
    <property type="match status" value="1"/>
</dbReference>
<evidence type="ECO:0000256" key="3">
    <source>
        <dbReference type="ARBA" id="ARBA00012242"/>
    </source>
</evidence>
<dbReference type="Gene3D" id="3.50.50.60">
    <property type="entry name" value="FAD/NAD(P)-binding domain"/>
    <property type="match status" value="1"/>
</dbReference>
<gene>
    <name evidence="7" type="ORF">OEZ85_003051</name>
</gene>
<dbReference type="InterPro" id="IPR036188">
    <property type="entry name" value="FAD/NAD-bd_sf"/>
</dbReference>
<accession>A0ABY8TZI3</accession>
<sequence>MGLSDCLEVIWPKAKVFLDSDNLGEKFLQRPYGRVDRPKLKRTLLERCVAAGVTFMPGKVDSVSHGSGVSTVKLQDSEASISGAMVLDATGHSRRLVQFDKKFDPGYQGAYGIIAEVESHPFELDTMLFMDWRDDHLASEPEIKARNDKLPTFLYAMPFSKTKVFLEETSLVARPAVDFPDLKQRLDARMKHLGIKVKSIEEEEYCLIPMGGVLPTHPQRVLGIGGTAGMVHPSTGFMVSRMLGVAPTIADAIVEQLSKPRDKAVDAGASGRPASEAEAAAMSAAVWRAAWPVERLRQRAFFTFGMDVLLKLNLQETRSFFNAFFSLSAFHWHGFLSARLGFMQLIAFGLSLFANSSNQARADLLVKGLPGLLGMLLELAPTMGDYYGVRKEQKAAAAAARTQPAAAPAPMSTR</sequence>
<evidence type="ECO:0000256" key="4">
    <source>
        <dbReference type="ARBA" id="ARBA00022746"/>
    </source>
</evidence>
<comment type="pathway">
    <text evidence="1">Carotenoid biosynthesis; beta-carotene biosynthesis.</text>
</comment>
<dbReference type="Pfam" id="PF05834">
    <property type="entry name" value="Lycopene_cycl"/>
    <property type="match status" value="1"/>
</dbReference>